<dbReference type="PANTHER" id="PTHR35811:SF1">
    <property type="entry name" value="HTH OST-TYPE DOMAIN-CONTAINING PROTEIN"/>
    <property type="match status" value="1"/>
</dbReference>
<dbReference type="Gene3D" id="3.40.50.1010">
    <property type="entry name" value="5'-nuclease"/>
    <property type="match status" value="1"/>
</dbReference>
<feature type="compositionally biased region" description="Basic and acidic residues" evidence="1">
    <location>
        <begin position="151"/>
        <end position="161"/>
    </location>
</feature>
<feature type="compositionally biased region" description="Basic residues" evidence="1">
    <location>
        <begin position="423"/>
        <end position="432"/>
    </location>
</feature>
<accession>A0A6M8J4B8</accession>
<dbReference type="Proteomes" id="UP000503297">
    <property type="component" value="Chromosome"/>
</dbReference>
<evidence type="ECO:0000256" key="1">
    <source>
        <dbReference type="SAM" id="MobiDB-lite"/>
    </source>
</evidence>
<evidence type="ECO:0000313" key="3">
    <source>
        <dbReference type="EMBL" id="QKF06826.1"/>
    </source>
</evidence>
<keyword evidence="4" id="KW-1185">Reference proteome</keyword>
<dbReference type="PROSITE" id="PS51644">
    <property type="entry name" value="HTH_OST"/>
    <property type="match status" value="1"/>
</dbReference>
<protein>
    <submittedName>
        <fullName evidence="3">NYN domain-containing protein</fullName>
    </submittedName>
</protein>
<dbReference type="EMBL" id="CP053716">
    <property type="protein sequence ID" value="QKF06826.1"/>
    <property type="molecule type" value="Genomic_DNA"/>
</dbReference>
<sequence length="589" mass="61445">MEFKPASEKRFALLIDADNVSSKYIGAILDELSKYGTVTYKRIYGDWTSTLHAKWKDTLLENSIAPIQQFSYTSGKNATDSALIIDAMDILYTKSVEGFCLVSSDSDFTRLAARLRESGITVIGMGEKKTPKPFRTACDVFTTLELLLGDKGRNGRDRSKNGESGSNGNGGSLSRAKIERAVVTIVTDNLNNDKATGLGEVGSRLQKRWPDFDVRNYGTNQLKKLLAEFESIVITTDGNAVRVELSDGPSSTGDAERGEGGTTATSDTEANAPEAAEPIDHEADETAENATDDDPAAPSDQGETTEKPRRSRRGRRGGARAKAAREGGEAAEEADVSSTAASAPEADAAGAESAEGAQSPAAGSDGTGDESASAPARRKRTPRRRNTVAAASEAAEAAEAAADASPATNDDEAESDAASKPAGAKRGRRRRSASSTAGASAQEQTAKAAEAAGIEATRSAAPVEDAPRPGRAARAAKAATASRRRSSAKTAATPQAAAGSAAAQTAPRPAPDGKAAALRELKRIVEQSGENGIAMVTLGKRLKAAVPAFNLKDHGFTKLADFITAQAGIAVERRGRASYAMPAKRGRKS</sequence>
<reference evidence="4" key="1">
    <citation type="submission" date="2020-05" db="EMBL/GenBank/DDBJ databases">
        <title>Novel species in genus Nocardioides.</title>
        <authorList>
            <person name="Zhang G."/>
        </authorList>
    </citation>
    <scope>NUCLEOTIDE SEQUENCE [LARGE SCALE GENOMIC DNA]</scope>
    <source>
        <strain evidence="4">zg-1050</strain>
    </source>
</reference>
<feature type="compositionally biased region" description="Low complexity" evidence="1">
    <location>
        <begin position="488"/>
        <end position="507"/>
    </location>
</feature>
<dbReference type="CDD" id="cd10146">
    <property type="entry name" value="LabA_like_C"/>
    <property type="match status" value="1"/>
</dbReference>
<feature type="compositionally biased region" description="Acidic residues" evidence="1">
    <location>
        <begin position="282"/>
        <end position="295"/>
    </location>
</feature>
<dbReference type="Pfam" id="PF12872">
    <property type="entry name" value="OST-HTH"/>
    <property type="match status" value="2"/>
</dbReference>
<organism evidence="3 4">
    <name type="scientific">Berryella wangjianweii</name>
    <dbReference type="NCBI Taxonomy" id="2734634"/>
    <lineage>
        <taxon>Bacteria</taxon>
        <taxon>Bacillati</taxon>
        <taxon>Actinomycetota</taxon>
        <taxon>Coriobacteriia</taxon>
        <taxon>Eggerthellales</taxon>
        <taxon>Eggerthellaceae</taxon>
        <taxon>Berryella</taxon>
    </lineage>
</organism>
<feature type="region of interest" description="Disordered" evidence="1">
    <location>
        <begin position="243"/>
        <end position="515"/>
    </location>
</feature>
<dbReference type="PANTHER" id="PTHR35811">
    <property type="entry name" value="SLR1870 PROTEIN"/>
    <property type="match status" value="1"/>
</dbReference>
<dbReference type="Pfam" id="PF01936">
    <property type="entry name" value="NYN"/>
    <property type="match status" value="1"/>
</dbReference>
<evidence type="ECO:0000313" key="4">
    <source>
        <dbReference type="Proteomes" id="UP000503297"/>
    </source>
</evidence>
<dbReference type="Gene3D" id="3.30.420.610">
    <property type="entry name" value="LOTUS domain-like"/>
    <property type="match status" value="1"/>
</dbReference>
<feature type="region of interest" description="Disordered" evidence="1">
    <location>
        <begin position="151"/>
        <end position="173"/>
    </location>
</feature>
<feature type="compositionally biased region" description="Basic residues" evidence="1">
    <location>
        <begin position="309"/>
        <end position="319"/>
    </location>
</feature>
<feature type="compositionally biased region" description="Low complexity" evidence="1">
    <location>
        <begin position="337"/>
        <end position="364"/>
    </location>
</feature>
<gene>
    <name evidence="3" type="ORF">HLV38_00830</name>
</gene>
<dbReference type="CDD" id="cd11297">
    <property type="entry name" value="PIN_LabA-like_N_1"/>
    <property type="match status" value="1"/>
</dbReference>
<dbReference type="GO" id="GO:0004540">
    <property type="term" value="F:RNA nuclease activity"/>
    <property type="evidence" value="ECO:0007669"/>
    <property type="project" value="InterPro"/>
</dbReference>
<dbReference type="InterPro" id="IPR021139">
    <property type="entry name" value="NYN"/>
</dbReference>
<name>A0A6M8J4B8_9ACTN</name>
<feature type="compositionally biased region" description="Basic residues" evidence="1">
    <location>
        <begin position="376"/>
        <end position="386"/>
    </location>
</feature>
<dbReference type="AlphaFoldDB" id="A0A6M8J4B8"/>
<dbReference type="InterPro" id="IPR025605">
    <property type="entry name" value="OST-HTH/LOTUS_dom"/>
</dbReference>
<feature type="compositionally biased region" description="Low complexity" evidence="1">
    <location>
        <begin position="389"/>
        <end position="407"/>
    </location>
</feature>
<dbReference type="KEGG" id="bwa:HLV38_00830"/>
<feature type="compositionally biased region" description="Low complexity" evidence="1">
    <location>
        <begin position="469"/>
        <end position="481"/>
    </location>
</feature>
<dbReference type="RefSeq" id="WP_173163469.1">
    <property type="nucleotide sequence ID" value="NZ_CP053716.1"/>
</dbReference>
<evidence type="ECO:0000259" key="2">
    <source>
        <dbReference type="PROSITE" id="PS51644"/>
    </source>
</evidence>
<feature type="compositionally biased region" description="Low complexity" evidence="1">
    <location>
        <begin position="433"/>
        <end position="461"/>
    </location>
</feature>
<proteinExistence type="predicted"/>
<feature type="domain" description="HTH OST-type" evidence="2">
    <location>
        <begin position="174"/>
        <end position="249"/>
    </location>
</feature>
<dbReference type="InterPro" id="IPR041966">
    <property type="entry name" value="LOTUS-like"/>
</dbReference>